<reference evidence="9" key="1">
    <citation type="submission" date="2021-04" db="EMBL/GenBank/DDBJ databases">
        <title>Isolation and polyphasic classification of algal microorganism.</title>
        <authorList>
            <person name="Wang S."/>
        </authorList>
    </citation>
    <scope>NUCLEOTIDE SEQUENCE</scope>
    <source>
        <strain evidence="9">720a</strain>
    </source>
</reference>
<feature type="transmembrane region" description="Helical" evidence="7">
    <location>
        <begin position="268"/>
        <end position="287"/>
    </location>
</feature>
<feature type="transmembrane region" description="Helical" evidence="7">
    <location>
        <begin position="293"/>
        <end position="318"/>
    </location>
</feature>
<comment type="similarity">
    <text evidence="2">Belongs to the major facilitator superfamily.</text>
</comment>
<dbReference type="InterPro" id="IPR036259">
    <property type="entry name" value="MFS_trans_sf"/>
</dbReference>
<feature type="transmembrane region" description="Helical" evidence="7">
    <location>
        <begin position="59"/>
        <end position="79"/>
    </location>
</feature>
<dbReference type="PROSITE" id="PS50850">
    <property type="entry name" value="MFS"/>
    <property type="match status" value="1"/>
</dbReference>
<comment type="caution">
    <text evidence="9">The sequence shown here is derived from an EMBL/GenBank/DDBJ whole genome shotgun (WGS) entry which is preliminary data.</text>
</comment>
<dbReference type="SUPFAM" id="SSF103473">
    <property type="entry name" value="MFS general substrate transporter"/>
    <property type="match status" value="1"/>
</dbReference>
<evidence type="ECO:0000256" key="7">
    <source>
        <dbReference type="SAM" id="Phobius"/>
    </source>
</evidence>
<dbReference type="PANTHER" id="PTHR23514:SF3">
    <property type="entry name" value="BYPASS OF STOP CODON PROTEIN 6"/>
    <property type="match status" value="1"/>
</dbReference>
<feature type="transmembrane region" description="Helical" evidence="7">
    <location>
        <begin position="325"/>
        <end position="346"/>
    </location>
</feature>
<dbReference type="InterPro" id="IPR051788">
    <property type="entry name" value="MFS_Transporter"/>
</dbReference>
<dbReference type="GO" id="GO:0005886">
    <property type="term" value="C:plasma membrane"/>
    <property type="evidence" value="ECO:0007669"/>
    <property type="project" value="UniProtKB-SubCell"/>
</dbReference>
<dbReference type="EMBL" id="JAGSOT010000007">
    <property type="protein sequence ID" value="MBR7795149.1"/>
    <property type="molecule type" value="Genomic_DNA"/>
</dbReference>
<accession>A0A941DU32</accession>
<dbReference type="RefSeq" id="WP_166529996.1">
    <property type="nucleotide sequence ID" value="NZ_JAGSOT010000007.1"/>
</dbReference>
<organism evidence="9 10">
    <name type="scientific">Virgibacillus salarius</name>
    <dbReference type="NCBI Taxonomy" id="447199"/>
    <lineage>
        <taxon>Bacteria</taxon>
        <taxon>Bacillati</taxon>
        <taxon>Bacillota</taxon>
        <taxon>Bacilli</taxon>
        <taxon>Bacillales</taxon>
        <taxon>Bacillaceae</taxon>
        <taxon>Virgibacillus</taxon>
    </lineage>
</organism>
<evidence type="ECO:0000313" key="10">
    <source>
        <dbReference type="Proteomes" id="UP000675284"/>
    </source>
</evidence>
<evidence type="ECO:0000256" key="1">
    <source>
        <dbReference type="ARBA" id="ARBA00004651"/>
    </source>
</evidence>
<evidence type="ECO:0000256" key="3">
    <source>
        <dbReference type="ARBA" id="ARBA00022448"/>
    </source>
</evidence>
<gene>
    <name evidence="9" type="ORF">KCX74_03725</name>
</gene>
<feature type="transmembrane region" description="Helical" evidence="7">
    <location>
        <begin position="121"/>
        <end position="140"/>
    </location>
</feature>
<evidence type="ECO:0000256" key="2">
    <source>
        <dbReference type="ARBA" id="ARBA00008335"/>
    </source>
</evidence>
<keyword evidence="4 7" id="KW-0812">Transmembrane</keyword>
<protein>
    <submittedName>
        <fullName evidence="9">MFS transporter</fullName>
    </submittedName>
</protein>
<evidence type="ECO:0000256" key="4">
    <source>
        <dbReference type="ARBA" id="ARBA00022692"/>
    </source>
</evidence>
<feature type="transmembrane region" description="Helical" evidence="7">
    <location>
        <begin position="85"/>
        <end position="109"/>
    </location>
</feature>
<feature type="transmembrane region" description="Helical" evidence="7">
    <location>
        <begin position="146"/>
        <end position="168"/>
    </location>
</feature>
<dbReference type="PANTHER" id="PTHR23514">
    <property type="entry name" value="BYPASS OF STOP CODON PROTEIN 6"/>
    <property type="match status" value="1"/>
</dbReference>
<keyword evidence="3" id="KW-0813">Transport</keyword>
<dbReference type="InterPro" id="IPR020846">
    <property type="entry name" value="MFS_dom"/>
</dbReference>
<comment type="subcellular location">
    <subcellularLocation>
        <location evidence="1">Cell membrane</location>
        <topology evidence="1">Multi-pass membrane protein</topology>
    </subcellularLocation>
</comment>
<name>A0A941DU32_9BACI</name>
<feature type="transmembrane region" description="Helical" evidence="7">
    <location>
        <begin position="352"/>
        <end position="369"/>
    </location>
</feature>
<dbReference type="Proteomes" id="UP000675284">
    <property type="component" value="Unassembled WGS sequence"/>
</dbReference>
<dbReference type="InterPro" id="IPR011701">
    <property type="entry name" value="MFS"/>
</dbReference>
<dbReference type="AlphaFoldDB" id="A0A941DU32"/>
<dbReference type="GO" id="GO:0022857">
    <property type="term" value="F:transmembrane transporter activity"/>
    <property type="evidence" value="ECO:0007669"/>
    <property type="project" value="InterPro"/>
</dbReference>
<sequence length="386" mass="43665">MFYFVVGVIHISIGSLTPYLLDHFNIAANDLSVIIFFQFFGFVNGVILSPMIVKRYNHLQIITFGLIVLILVLSGFFIIKDWYYIGIMMFLLGYGAGTLETTIGSLIIATYKDNVEKMSKLEVFFGLGAFTFPILVHIFIDIENWFLPFYVLFALLLVMLVGWSMLLSKNQFEINDMKHQFHIAPDNNKVIQHFIHHPRKFKFLFLIACFAFLYAGIETNLANFLPVIMINLGFENYSLISVSVFWSGIVLGRLVIGNLSKKITYSNYLIVSCLLLIVFLNLFPYIAYPLLQLVNIFLIAFSIAGIFPIVLTLSSIIIGKYVDEVTSIFIAAASFGGAIISLLIGWSIENGHTLLIFTIMAAILIWISTKIKYEDTVKVNSTQKLS</sequence>
<evidence type="ECO:0000259" key="8">
    <source>
        <dbReference type="PROSITE" id="PS50850"/>
    </source>
</evidence>
<dbReference type="Gene3D" id="1.20.1250.20">
    <property type="entry name" value="MFS general substrate transporter like domains"/>
    <property type="match status" value="2"/>
</dbReference>
<evidence type="ECO:0000256" key="5">
    <source>
        <dbReference type="ARBA" id="ARBA00022989"/>
    </source>
</evidence>
<evidence type="ECO:0000313" key="9">
    <source>
        <dbReference type="EMBL" id="MBR7795149.1"/>
    </source>
</evidence>
<feature type="transmembrane region" description="Helical" evidence="7">
    <location>
        <begin position="201"/>
        <end position="217"/>
    </location>
</feature>
<proteinExistence type="inferred from homology"/>
<feature type="domain" description="Major facilitator superfamily (MFS) profile" evidence="8">
    <location>
        <begin position="1"/>
        <end position="376"/>
    </location>
</feature>
<keyword evidence="5 7" id="KW-1133">Transmembrane helix</keyword>
<feature type="transmembrane region" description="Helical" evidence="7">
    <location>
        <begin position="237"/>
        <end position="256"/>
    </location>
</feature>
<dbReference type="Pfam" id="PF07690">
    <property type="entry name" value="MFS_1"/>
    <property type="match status" value="1"/>
</dbReference>
<keyword evidence="10" id="KW-1185">Reference proteome</keyword>
<feature type="transmembrane region" description="Helical" evidence="7">
    <location>
        <begin position="26"/>
        <end position="47"/>
    </location>
</feature>
<evidence type="ECO:0000256" key="6">
    <source>
        <dbReference type="ARBA" id="ARBA00023136"/>
    </source>
</evidence>
<keyword evidence="6 7" id="KW-0472">Membrane</keyword>